<evidence type="ECO:0000256" key="3">
    <source>
        <dbReference type="ARBA" id="ARBA00023136"/>
    </source>
</evidence>
<comment type="subcellular location">
    <subcellularLocation>
        <location evidence="1">Cell outer membrane</location>
    </subcellularLocation>
</comment>
<dbReference type="EMBL" id="BARS01004007">
    <property type="protein sequence ID" value="GAF71592.1"/>
    <property type="molecule type" value="Genomic_DNA"/>
</dbReference>
<dbReference type="GO" id="GO:0009279">
    <property type="term" value="C:cell outer membrane"/>
    <property type="evidence" value="ECO:0007669"/>
    <property type="project" value="UniProtKB-SubCell"/>
</dbReference>
<dbReference type="Gene3D" id="1.25.40.390">
    <property type="match status" value="1"/>
</dbReference>
<sequence length="426" mass="49190">PIVLEVLQNPKRDYVRVGSRDLVYQQAASDLDFATKNLPTIDNVEAVGRVSKAAAYHILTEVYISLKEWDNAINAASWVIDNPNFELMKERFGRRTDVPETNVFWDLFQKGNVDYQAGNNETIWALQTAYGIPGGGDLRHHTVGNFKFERACGNLYWFLKDPDGVSAFIGPTTQNNGRPGGYVSVINHVKYDIWEGNWNNDIRNAPCNIKRDFIVDNPNSAYFGQSHKTFPNLTEADTLWFCPPYWIKLTTPGDHPPETIQDTETGVVWAVGGGTHKNWQHIRLAETYLLIAEAYLGKADNVNAAKYINVVRDRAEAYPVNPGDVDIDYILDERCRELLFEEPRRMTLMRMGLWYDRTTKYNRWSSPDKVEEYWELLPIPYSEIERNTEAELEQNPGYIRNVNQNRTDDFQRLTHLLNIMDKFYFV</sequence>
<evidence type="ECO:0000256" key="2">
    <source>
        <dbReference type="ARBA" id="ARBA00022729"/>
    </source>
</evidence>
<organism evidence="6">
    <name type="scientific">marine sediment metagenome</name>
    <dbReference type="NCBI Taxonomy" id="412755"/>
    <lineage>
        <taxon>unclassified sequences</taxon>
        <taxon>metagenomes</taxon>
        <taxon>ecological metagenomes</taxon>
    </lineage>
</organism>
<evidence type="ECO:0000259" key="5">
    <source>
        <dbReference type="Pfam" id="PF07980"/>
    </source>
</evidence>
<dbReference type="InterPro" id="IPR011990">
    <property type="entry name" value="TPR-like_helical_dom_sf"/>
</dbReference>
<dbReference type="InterPro" id="IPR012944">
    <property type="entry name" value="SusD_RagB_dom"/>
</dbReference>
<proteinExistence type="predicted"/>
<keyword evidence="3" id="KW-0472">Membrane</keyword>
<dbReference type="SUPFAM" id="SSF48452">
    <property type="entry name" value="TPR-like"/>
    <property type="match status" value="1"/>
</dbReference>
<feature type="non-terminal residue" evidence="6">
    <location>
        <position position="1"/>
    </location>
</feature>
<gene>
    <name evidence="6" type="ORF">S01H1_07808</name>
</gene>
<evidence type="ECO:0000313" key="6">
    <source>
        <dbReference type="EMBL" id="GAF71592.1"/>
    </source>
</evidence>
<keyword evidence="4" id="KW-0998">Cell outer membrane</keyword>
<evidence type="ECO:0000256" key="4">
    <source>
        <dbReference type="ARBA" id="ARBA00023237"/>
    </source>
</evidence>
<evidence type="ECO:0000256" key="1">
    <source>
        <dbReference type="ARBA" id="ARBA00004442"/>
    </source>
</evidence>
<name>X0S6P0_9ZZZZ</name>
<dbReference type="Pfam" id="PF07980">
    <property type="entry name" value="SusD_RagB"/>
    <property type="match status" value="1"/>
</dbReference>
<reference evidence="6" key="1">
    <citation type="journal article" date="2014" name="Front. Microbiol.">
        <title>High frequency of phylogenetically diverse reductive dehalogenase-homologous genes in deep subseafloor sedimentary metagenomes.</title>
        <authorList>
            <person name="Kawai M."/>
            <person name="Futagami T."/>
            <person name="Toyoda A."/>
            <person name="Takaki Y."/>
            <person name="Nishi S."/>
            <person name="Hori S."/>
            <person name="Arai W."/>
            <person name="Tsubouchi T."/>
            <person name="Morono Y."/>
            <person name="Uchiyama I."/>
            <person name="Ito T."/>
            <person name="Fujiyama A."/>
            <person name="Inagaki F."/>
            <person name="Takami H."/>
        </authorList>
    </citation>
    <scope>NUCLEOTIDE SEQUENCE</scope>
    <source>
        <strain evidence="6">Expedition CK06-06</strain>
    </source>
</reference>
<feature type="domain" description="RagB/SusD" evidence="5">
    <location>
        <begin position="273"/>
        <end position="398"/>
    </location>
</feature>
<comment type="caution">
    <text evidence="6">The sequence shown here is derived from an EMBL/GenBank/DDBJ whole genome shotgun (WGS) entry which is preliminary data.</text>
</comment>
<protein>
    <recommendedName>
        <fullName evidence="5">RagB/SusD domain-containing protein</fullName>
    </recommendedName>
</protein>
<keyword evidence="2" id="KW-0732">Signal</keyword>
<dbReference type="AlphaFoldDB" id="X0S6P0"/>
<accession>X0S6P0</accession>